<feature type="domain" description="Helicase ATP-binding" evidence="8">
    <location>
        <begin position="296"/>
        <end position="467"/>
    </location>
</feature>
<dbReference type="EMBL" id="JARBJD010000111">
    <property type="protein sequence ID" value="KAK2951903.1"/>
    <property type="molecule type" value="Genomic_DNA"/>
</dbReference>
<keyword evidence="3 10" id="KW-0378">Hydrolase</keyword>
<accession>A0ABQ9XKN1</accession>
<dbReference type="Pfam" id="PF00270">
    <property type="entry name" value="DEAD"/>
    <property type="match status" value="1"/>
</dbReference>
<evidence type="ECO:0000256" key="1">
    <source>
        <dbReference type="ARBA" id="ARBA00012552"/>
    </source>
</evidence>
<dbReference type="CDD" id="cd18791">
    <property type="entry name" value="SF2_C_RHA"/>
    <property type="match status" value="1"/>
</dbReference>
<dbReference type="Pfam" id="PF04408">
    <property type="entry name" value="WHD_HA2"/>
    <property type="match status" value="1"/>
</dbReference>
<dbReference type="GO" id="GO:0003724">
    <property type="term" value="F:RNA helicase activity"/>
    <property type="evidence" value="ECO:0007669"/>
    <property type="project" value="UniProtKB-EC"/>
</dbReference>
<feature type="region of interest" description="Disordered" evidence="7">
    <location>
        <begin position="973"/>
        <end position="1000"/>
    </location>
</feature>
<evidence type="ECO:0000256" key="2">
    <source>
        <dbReference type="ARBA" id="ARBA00022741"/>
    </source>
</evidence>
<protein>
    <recommendedName>
        <fullName evidence="1">RNA helicase</fullName>
        <ecNumber evidence="1">3.6.4.13</ecNumber>
    </recommendedName>
</protein>
<dbReference type="Gene3D" id="1.20.120.1080">
    <property type="match status" value="1"/>
</dbReference>
<dbReference type="Pfam" id="PF00271">
    <property type="entry name" value="Helicase_C"/>
    <property type="match status" value="1"/>
</dbReference>
<organism evidence="10 11">
    <name type="scientific">Blattamonas nauphoetae</name>
    <dbReference type="NCBI Taxonomy" id="2049346"/>
    <lineage>
        <taxon>Eukaryota</taxon>
        <taxon>Metamonada</taxon>
        <taxon>Preaxostyla</taxon>
        <taxon>Oxymonadida</taxon>
        <taxon>Blattamonas</taxon>
    </lineage>
</organism>
<feature type="domain" description="Helicase C-terminal" evidence="9">
    <location>
        <begin position="493"/>
        <end position="665"/>
    </location>
</feature>
<dbReference type="SMART" id="SM00487">
    <property type="entry name" value="DEXDc"/>
    <property type="match status" value="1"/>
</dbReference>
<reference evidence="10 11" key="1">
    <citation type="journal article" date="2022" name="bioRxiv">
        <title>Genomics of Preaxostyla Flagellates Illuminates Evolutionary Transitions and the Path Towards Mitochondrial Loss.</title>
        <authorList>
            <person name="Novak L.V.F."/>
            <person name="Treitli S.C."/>
            <person name="Pyrih J."/>
            <person name="Halakuc P."/>
            <person name="Pipaliya S.V."/>
            <person name="Vacek V."/>
            <person name="Brzon O."/>
            <person name="Soukal P."/>
            <person name="Eme L."/>
            <person name="Dacks J.B."/>
            <person name="Karnkowska A."/>
            <person name="Elias M."/>
            <person name="Hampl V."/>
        </authorList>
    </citation>
    <scope>NUCLEOTIDE SEQUENCE [LARGE SCALE GENOMIC DNA]</scope>
    <source>
        <strain evidence="10">NAU3</strain>
        <tissue evidence="10">Gut</tissue>
    </source>
</reference>
<dbReference type="GO" id="GO:0016787">
    <property type="term" value="F:hydrolase activity"/>
    <property type="evidence" value="ECO:0007669"/>
    <property type="project" value="UniProtKB-KW"/>
</dbReference>
<sequence length="1000" mass="114332">MRQMKKTEKVIPPPQKVKRRRLAERIANSDAGLTEKEKEKRKRILSRQQYLSRHKDKVLFETTAELKELEDAQRRKSSSFSRADKERIDELRKKLQLLQEYNRHQQQLDVQSERYVLPSDLDTKQTRDLALKLHERGIRPSQQRKGNILDRGTYFEDEQIKRVLKQSERDGSGIKEDGKMMYGVSAEDQLRLAMTSIDFISERQADLIIRAETIFKDLASEWKRAHHTGMTEADRDALREKAKEMAQKEFKAEETSMLVDNEESESDEGPSLLTEFERIQKERENLPVSKASADFIKLLETNQVLVIVGHTGSGKTTQIPQYLYDWSVKRGQKNLIVGCTQPRRVAATSVAARVAKERGVTLGHQVGYTIRFDDKTTKEGMNATRIKYMTDGMLLREFLNDPELSAYSAIMLDEAHERTLDTDILFGLLKMLCAKRHDDFKLIVASATLNAEKFSKFFEGAPVFTVQGTLFNVNVYHATKPELDFVEAAVTTALKIHLQKPKGDILIFLPGQEEIDDAAHMLEDRAKKVGKNEMQLIINPIYAAMAQEDQNKIFEPTPHNARKVVIATNIAETSLTINGIVYVVDCGFHKTKTFNPTTKVESLVTVPISQANAIQRMGRAGRVQEGECYRLYTRNAYNNDLLPDIIPEIQRSDVTPIVLLLKSLGIHDLFQFEFLDPPPVECFLSAFDQLYSLNAISDSGDMTTIGLTMSRFPLDVRLSKALIAAANVYDVLGPVIDIAAMLSVDGSMITRRFNQFQGPKEGEDKKNANSFDTDAMRQLGDMGDGTGDHMCLYKIYREWIHQKTIQQQSSYWAQSLSLDTRYLRRGEEIRDQIERLCDDVGMDINRDMDWDDTELSERIRKSLLAGYFGNVAHASLAIASKEEKKKPQGKRNKPLGAQLEEVSIKQVQYTTELNGREVFVHPSCIGIRHPPRYLFYHTCVYTKKEYMRQVSMIESEWVAEVSPPGYMEQMKGLLKGKKEQTHQQKKDDDEAEQIWQKLSQ</sequence>
<dbReference type="Proteomes" id="UP001281761">
    <property type="component" value="Unassembled WGS sequence"/>
</dbReference>
<dbReference type="SUPFAM" id="SSF52540">
    <property type="entry name" value="P-loop containing nucleoside triphosphate hydrolases"/>
    <property type="match status" value="1"/>
</dbReference>
<proteinExistence type="inferred from homology"/>
<dbReference type="SMART" id="SM00490">
    <property type="entry name" value="HELICc"/>
    <property type="match status" value="1"/>
</dbReference>
<comment type="caution">
    <text evidence="10">The sequence shown here is derived from an EMBL/GenBank/DDBJ whole genome shotgun (WGS) entry which is preliminary data.</text>
</comment>
<dbReference type="PANTHER" id="PTHR18934">
    <property type="entry name" value="ATP-DEPENDENT RNA HELICASE"/>
    <property type="match status" value="1"/>
</dbReference>
<dbReference type="InterPro" id="IPR001650">
    <property type="entry name" value="Helicase_C-like"/>
</dbReference>
<evidence type="ECO:0000259" key="8">
    <source>
        <dbReference type="PROSITE" id="PS51192"/>
    </source>
</evidence>
<dbReference type="EC" id="3.6.4.13" evidence="1"/>
<evidence type="ECO:0000259" key="9">
    <source>
        <dbReference type="PROSITE" id="PS51194"/>
    </source>
</evidence>
<dbReference type="CDD" id="cd17917">
    <property type="entry name" value="DEXHc_RHA-like"/>
    <property type="match status" value="1"/>
</dbReference>
<dbReference type="PANTHER" id="PTHR18934:SF91">
    <property type="entry name" value="PRE-MRNA-SPLICING FACTOR ATP-DEPENDENT RNA HELICASE PRP16"/>
    <property type="match status" value="1"/>
</dbReference>
<evidence type="ECO:0000256" key="4">
    <source>
        <dbReference type="ARBA" id="ARBA00022806"/>
    </source>
</evidence>
<dbReference type="InterPro" id="IPR007502">
    <property type="entry name" value="Helicase-assoc_dom"/>
</dbReference>
<dbReference type="InterPro" id="IPR048333">
    <property type="entry name" value="HA2_WH"/>
</dbReference>
<comment type="similarity">
    <text evidence="6">Belongs to the DEAD box helicase family. DEAH subfamily. PRP16 sub-subfamily.</text>
</comment>
<evidence type="ECO:0000313" key="11">
    <source>
        <dbReference type="Proteomes" id="UP001281761"/>
    </source>
</evidence>
<evidence type="ECO:0000313" key="10">
    <source>
        <dbReference type="EMBL" id="KAK2951903.1"/>
    </source>
</evidence>
<feature type="region of interest" description="Disordered" evidence="7">
    <location>
        <begin position="1"/>
        <end position="48"/>
    </location>
</feature>
<dbReference type="InterPro" id="IPR011709">
    <property type="entry name" value="DEAD-box_helicase_OB_fold"/>
</dbReference>
<evidence type="ECO:0000256" key="6">
    <source>
        <dbReference type="ARBA" id="ARBA00038040"/>
    </source>
</evidence>
<keyword evidence="11" id="KW-1185">Reference proteome</keyword>
<dbReference type="PROSITE" id="PS00690">
    <property type="entry name" value="DEAH_ATP_HELICASE"/>
    <property type="match status" value="1"/>
</dbReference>
<dbReference type="Pfam" id="PF21010">
    <property type="entry name" value="HA2_C"/>
    <property type="match status" value="1"/>
</dbReference>
<keyword evidence="5" id="KW-0067">ATP-binding</keyword>
<feature type="region of interest" description="Disordered" evidence="7">
    <location>
        <begin position="249"/>
        <end position="270"/>
    </location>
</feature>
<evidence type="ECO:0000256" key="7">
    <source>
        <dbReference type="SAM" id="MobiDB-lite"/>
    </source>
</evidence>
<dbReference type="InterPro" id="IPR011545">
    <property type="entry name" value="DEAD/DEAH_box_helicase_dom"/>
</dbReference>
<evidence type="ECO:0000256" key="3">
    <source>
        <dbReference type="ARBA" id="ARBA00022801"/>
    </source>
</evidence>
<gene>
    <name evidence="10" type="ORF">BLNAU_13139</name>
</gene>
<dbReference type="PROSITE" id="PS51194">
    <property type="entry name" value="HELICASE_CTER"/>
    <property type="match status" value="1"/>
</dbReference>
<dbReference type="Gene3D" id="3.40.50.300">
    <property type="entry name" value="P-loop containing nucleotide triphosphate hydrolases"/>
    <property type="match status" value="2"/>
</dbReference>
<dbReference type="InterPro" id="IPR027417">
    <property type="entry name" value="P-loop_NTPase"/>
</dbReference>
<keyword evidence="4 10" id="KW-0347">Helicase</keyword>
<dbReference type="Pfam" id="PF07717">
    <property type="entry name" value="OB_NTP_bind"/>
    <property type="match status" value="1"/>
</dbReference>
<dbReference type="InterPro" id="IPR014001">
    <property type="entry name" value="Helicase_ATP-bd"/>
</dbReference>
<dbReference type="SMART" id="SM00847">
    <property type="entry name" value="HA2"/>
    <property type="match status" value="1"/>
</dbReference>
<dbReference type="PROSITE" id="PS51192">
    <property type="entry name" value="HELICASE_ATP_BIND_1"/>
    <property type="match status" value="1"/>
</dbReference>
<dbReference type="InterPro" id="IPR002464">
    <property type="entry name" value="DNA/RNA_helicase_DEAH_CS"/>
</dbReference>
<evidence type="ECO:0000256" key="5">
    <source>
        <dbReference type="ARBA" id="ARBA00022840"/>
    </source>
</evidence>
<feature type="compositionally biased region" description="Basic and acidic residues" evidence="7">
    <location>
        <begin position="976"/>
        <end position="988"/>
    </location>
</feature>
<keyword evidence="2" id="KW-0547">Nucleotide-binding</keyword>
<name>A0ABQ9XKN1_9EUKA</name>